<keyword evidence="6 9" id="KW-0443">Lipid metabolism</keyword>
<dbReference type="GO" id="GO:0019171">
    <property type="term" value="F:(3R)-hydroxyacyl-[acyl-carrier-protein] dehydratase activity"/>
    <property type="evidence" value="ECO:0007669"/>
    <property type="project" value="UniProtKB-EC"/>
</dbReference>
<evidence type="ECO:0000313" key="11">
    <source>
        <dbReference type="Proteomes" id="UP000316225"/>
    </source>
</evidence>
<dbReference type="GO" id="GO:0005737">
    <property type="term" value="C:cytoplasm"/>
    <property type="evidence" value="ECO:0007669"/>
    <property type="project" value="UniProtKB-SubCell"/>
</dbReference>
<evidence type="ECO:0000256" key="7">
    <source>
        <dbReference type="ARBA" id="ARBA00023239"/>
    </source>
</evidence>
<keyword evidence="7 9" id="KW-0456">Lyase</keyword>
<evidence type="ECO:0000256" key="8">
    <source>
        <dbReference type="ARBA" id="ARBA00025049"/>
    </source>
</evidence>
<dbReference type="CDD" id="cd01288">
    <property type="entry name" value="FabZ"/>
    <property type="match status" value="1"/>
</dbReference>
<dbReference type="GO" id="GO:0006633">
    <property type="term" value="P:fatty acid biosynthetic process"/>
    <property type="evidence" value="ECO:0007669"/>
    <property type="project" value="UniProtKB-UniRule"/>
</dbReference>
<proteinExistence type="inferred from homology"/>
<dbReference type="HAMAP" id="MF_00406">
    <property type="entry name" value="FabZ"/>
    <property type="match status" value="1"/>
</dbReference>
<dbReference type="PANTHER" id="PTHR30272:SF1">
    <property type="entry name" value="3-HYDROXYACYL-[ACYL-CARRIER-PROTEIN] DEHYDRATASE"/>
    <property type="match status" value="1"/>
</dbReference>
<dbReference type="Gene3D" id="3.10.129.10">
    <property type="entry name" value="Hotdog Thioesterase"/>
    <property type="match status" value="1"/>
</dbReference>
<comment type="catalytic activity">
    <reaction evidence="9">
        <text>a (3R)-hydroxyacyl-[ACP] = a (2E)-enoyl-[ACP] + H2O</text>
        <dbReference type="Rhea" id="RHEA:13097"/>
        <dbReference type="Rhea" id="RHEA-COMP:9925"/>
        <dbReference type="Rhea" id="RHEA-COMP:9945"/>
        <dbReference type="ChEBI" id="CHEBI:15377"/>
        <dbReference type="ChEBI" id="CHEBI:78784"/>
        <dbReference type="ChEBI" id="CHEBI:78827"/>
        <dbReference type="EC" id="4.2.1.59"/>
    </reaction>
</comment>
<evidence type="ECO:0000256" key="6">
    <source>
        <dbReference type="ARBA" id="ARBA00023098"/>
    </source>
</evidence>
<comment type="function">
    <text evidence="8 9">Involved in unsaturated fatty acids biosynthesis. Catalyzes the dehydration of short chain beta-hydroxyacyl-ACPs and long chain saturated and unsaturated beta-hydroxyacyl-ACPs.</text>
</comment>
<evidence type="ECO:0000256" key="5">
    <source>
        <dbReference type="ARBA" id="ARBA00022556"/>
    </source>
</evidence>
<sequence>MAAEDTTYVPPTEVDILQIKRIIPHRYPFLLIDRVRDIVPMETAVGLKNVTVNEPHFEGHFPQEPVMPGVLIIEAMAQTAAVLVGVTMNLADKGMGTYFMSIDKCRFRSKVVPGDVLELHVKTMRGGGKVWKFACEAKVGDRVAAEAEVMAMLTQGQAE</sequence>
<dbReference type="OrthoDB" id="9772788at2"/>
<accession>A0A562NX46</accession>
<keyword evidence="4 9" id="KW-0444">Lipid biosynthesis</keyword>
<dbReference type="InterPro" id="IPR013114">
    <property type="entry name" value="FabA_FabZ"/>
</dbReference>
<keyword evidence="5 9" id="KW-0441">Lipid A biosynthesis</keyword>
<keyword evidence="11" id="KW-1185">Reference proteome</keyword>
<dbReference type="RefSeq" id="WP_145396241.1">
    <property type="nucleotide sequence ID" value="NZ_VLKU01000002.1"/>
</dbReference>
<dbReference type="FunFam" id="3.10.129.10:FF:000001">
    <property type="entry name" value="3-hydroxyacyl-[acyl-carrier-protein] dehydratase FabZ"/>
    <property type="match status" value="1"/>
</dbReference>
<comment type="subcellular location">
    <subcellularLocation>
        <location evidence="1 9">Cytoplasm</location>
    </subcellularLocation>
</comment>
<dbReference type="EC" id="4.2.1.59" evidence="9"/>
<evidence type="ECO:0000256" key="9">
    <source>
        <dbReference type="HAMAP-Rule" id="MF_00406"/>
    </source>
</evidence>
<dbReference type="InterPro" id="IPR010084">
    <property type="entry name" value="FabZ"/>
</dbReference>
<dbReference type="Proteomes" id="UP000316225">
    <property type="component" value="Unassembled WGS sequence"/>
</dbReference>
<evidence type="ECO:0000256" key="2">
    <source>
        <dbReference type="ARBA" id="ARBA00009174"/>
    </source>
</evidence>
<dbReference type="NCBIfam" id="TIGR01750">
    <property type="entry name" value="fabZ"/>
    <property type="match status" value="1"/>
</dbReference>
<organism evidence="10 11">
    <name type="scientific">Paracoccus sulfuroxidans</name>
    <dbReference type="NCBI Taxonomy" id="384678"/>
    <lineage>
        <taxon>Bacteria</taxon>
        <taxon>Pseudomonadati</taxon>
        <taxon>Pseudomonadota</taxon>
        <taxon>Alphaproteobacteria</taxon>
        <taxon>Rhodobacterales</taxon>
        <taxon>Paracoccaceae</taxon>
        <taxon>Paracoccus</taxon>
    </lineage>
</organism>
<dbReference type="EMBL" id="VLKU01000002">
    <property type="protein sequence ID" value="TWI36792.1"/>
    <property type="molecule type" value="Genomic_DNA"/>
</dbReference>
<dbReference type="AlphaFoldDB" id="A0A562NX46"/>
<keyword evidence="3 9" id="KW-0963">Cytoplasm</keyword>
<name>A0A562NX46_9RHOB</name>
<dbReference type="Pfam" id="PF07977">
    <property type="entry name" value="FabA"/>
    <property type="match status" value="1"/>
</dbReference>
<protein>
    <recommendedName>
        <fullName evidence="9">3-hydroxyacyl-[acyl-carrier-protein] dehydratase FabZ</fullName>
        <ecNumber evidence="9">4.2.1.59</ecNumber>
    </recommendedName>
    <alternativeName>
        <fullName evidence="9">(3R)-hydroxymyristoyl-[acyl-carrier-protein] dehydratase</fullName>
        <shortName evidence="9">(3R)-hydroxymyristoyl-ACP dehydrase</shortName>
    </alternativeName>
    <alternativeName>
        <fullName evidence="9">Beta-hydroxyacyl-ACP dehydratase</fullName>
    </alternativeName>
</protein>
<dbReference type="GO" id="GO:0016020">
    <property type="term" value="C:membrane"/>
    <property type="evidence" value="ECO:0007669"/>
    <property type="project" value="GOC"/>
</dbReference>
<gene>
    <name evidence="9" type="primary">fabZ</name>
    <name evidence="10" type="ORF">IQ24_00575</name>
</gene>
<reference evidence="10 11" key="1">
    <citation type="journal article" date="2015" name="Stand. Genomic Sci.">
        <title>Genomic Encyclopedia of Bacterial and Archaeal Type Strains, Phase III: the genomes of soil and plant-associated and newly described type strains.</title>
        <authorList>
            <person name="Whitman W.B."/>
            <person name="Woyke T."/>
            <person name="Klenk H.P."/>
            <person name="Zhou Y."/>
            <person name="Lilburn T.G."/>
            <person name="Beck B.J."/>
            <person name="De Vos P."/>
            <person name="Vandamme P."/>
            <person name="Eisen J.A."/>
            <person name="Garrity G."/>
            <person name="Hugenholtz P."/>
            <person name="Kyrpides N.C."/>
        </authorList>
    </citation>
    <scope>NUCLEOTIDE SEQUENCE [LARGE SCALE GENOMIC DNA]</scope>
    <source>
        <strain evidence="10 11">CGMCC 1.5364</strain>
    </source>
</reference>
<comment type="caution">
    <text evidence="10">The sequence shown here is derived from an EMBL/GenBank/DDBJ whole genome shotgun (WGS) entry which is preliminary data.</text>
</comment>
<dbReference type="SUPFAM" id="SSF54637">
    <property type="entry name" value="Thioesterase/thiol ester dehydrase-isomerase"/>
    <property type="match status" value="1"/>
</dbReference>
<evidence type="ECO:0000256" key="4">
    <source>
        <dbReference type="ARBA" id="ARBA00022516"/>
    </source>
</evidence>
<feature type="active site" evidence="9">
    <location>
        <position position="60"/>
    </location>
</feature>
<evidence type="ECO:0000256" key="1">
    <source>
        <dbReference type="ARBA" id="ARBA00004496"/>
    </source>
</evidence>
<evidence type="ECO:0000313" key="10">
    <source>
        <dbReference type="EMBL" id="TWI36792.1"/>
    </source>
</evidence>
<dbReference type="NCBIfam" id="NF000582">
    <property type="entry name" value="PRK00006.1"/>
    <property type="match status" value="1"/>
</dbReference>
<evidence type="ECO:0000256" key="3">
    <source>
        <dbReference type="ARBA" id="ARBA00022490"/>
    </source>
</evidence>
<comment type="similarity">
    <text evidence="2 9">Belongs to the thioester dehydratase family. FabZ subfamily.</text>
</comment>
<dbReference type="PANTHER" id="PTHR30272">
    <property type="entry name" value="3-HYDROXYACYL-[ACYL-CARRIER-PROTEIN] DEHYDRATASE"/>
    <property type="match status" value="1"/>
</dbReference>
<dbReference type="InterPro" id="IPR029069">
    <property type="entry name" value="HotDog_dom_sf"/>
</dbReference>
<dbReference type="GO" id="GO:0009245">
    <property type="term" value="P:lipid A biosynthetic process"/>
    <property type="evidence" value="ECO:0007669"/>
    <property type="project" value="UniProtKB-UniRule"/>
</dbReference>